<gene>
    <name evidence="1" type="ORF">J2S42_005440</name>
</gene>
<dbReference type="EMBL" id="JAUSUZ010000001">
    <property type="protein sequence ID" value="MDQ0368771.1"/>
    <property type="molecule type" value="Genomic_DNA"/>
</dbReference>
<keyword evidence="2" id="KW-1185">Reference proteome</keyword>
<dbReference type="RefSeq" id="WP_307243515.1">
    <property type="nucleotide sequence ID" value="NZ_JAUSUZ010000001.1"/>
</dbReference>
<accession>A0AAE3W3N2</accession>
<proteinExistence type="predicted"/>
<name>A0AAE3W3N2_9ACTN</name>
<sequence>MAKIPQAEAGQFLRVNPIACVARGMCAELLPEQVKLDEWGYPILKGDPLPPQLVAHARRAIAECPTLALRSDPTPRG</sequence>
<evidence type="ECO:0000313" key="1">
    <source>
        <dbReference type="EMBL" id="MDQ0368771.1"/>
    </source>
</evidence>
<reference evidence="1 2" key="1">
    <citation type="submission" date="2023-07" db="EMBL/GenBank/DDBJ databases">
        <title>Sequencing the genomes of 1000 actinobacteria strains.</title>
        <authorList>
            <person name="Klenk H.-P."/>
        </authorList>
    </citation>
    <scope>NUCLEOTIDE SEQUENCE [LARGE SCALE GENOMIC DNA]</scope>
    <source>
        <strain evidence="1 2">DSM 44709</strain>
    </source>
</reference>
<dbReference type="AlphaFoldDB" id="A0AAE3W3N2"/>
<organism evidence="1 2">
    <name type="scientific">Catenuloplanes indicus</name>
    <dbReference type="NCBI Taxonomy" id="137267"/>
    <lineage>
        <taxon>Bacteria</taxon>
        <taxon>Bacillati</taxon>
        <taxon>Actinomycetota</taxon>
        <taxon>Actinomycetes</taxon>
        <taxon>Micromonosporales</taxon>
        <taxon>Micromonosporaceae</taxon>
        <taxon>Catenuloplanes</taxon>
    </lineage>
</organism>
<protein>
    <submittedName>
        <fullName evidence="1">Ferredoxin</fullName>
    </submittedName>
</protein>
<dbReference type="SUPFAM" id="SSF54862">
    <property type="entry name" value="4Fe-4S ferredoxins"/>
    <property type="match status" value="1"/>
</dbReference>
<dbReference type="Proteomes" id="UP001240236">
    <property type="component" value="Unassembled WGS sequence"/>
</dbReference>
<evidence type="ECO:0000313" key="2">
    <source>
        <dbReference type="Proteomes" id="UP001240236"/>
    </source>
</evidence>
<comment type="caution">
    <text evidence="1">The sequence shown here is derived from an EMBL/GenBank/DDBJ whole genome shotgun (WGS) entry which is preliminary data.</text>
</comment>
<dbReference type="Pfam" id="PF13459">
    <property type="entry name" value="Fer4_15"/>
    <property type="match status" value="1"/>
</dbReference>
<dbReference type="Gene3D" id="3.30.70.20">
    <property type="match status" value="1"/>
</dbReference>